<dbReference type="InterPro" id="IPR013325">
    <property type="entry name" value="RNA_pol_sigma_r2"/>
</dbReference>
<feature type="domain" description="RNA polymerase sigma-70 region 2" evidence="3">
    <location>
        <begin position="30"/>
        <end position="74"/>
    </location>
</feature>
<dbReference type="Proteomes" id="UP001221597">
    <property type="component" value="Chromosome"/>
</dbReference>
<comment type="function">
    <text evidence="2">Might take part in the signal recognition particle (SRP) pathway. This is inferred from the conservation of its genetic proximity to ftsY/ffh. May be a regulatory protein.</text>
</comment>
<gene>
    <name evidence="4" type="ORF">P9989_17940</name>
</gene>
<dbReference type="SUPFAM" id="SSF88659">
    <property type="entry name" value="Sigma3 and sigma4 domains of RNA polymerase sigma factors"/>
    <property type="match status" value="1"/>
</dbReference>
<dbReference type="Gene3D" id="1.10.1740.10">
    <property type="match status" value="1"/>
</dbReference>
<reference evidence="4 5" key="1">
    <citation type="submission" date="2023-04" db="EMBL/GenBank/DDBJ databases">
        <title>Genome sequence of Halobacillus naozhouensis KACC 21980.</title>
        <authorList>
            <person name="Kim S."/>
            <person name="Heo J."/>
            <person name="Kwon S.-W."/>
        </authorList>
    </citation>
    <scope>NUCLEOTIDE SEQUENCE [LARGE SCALE GENOMIC DNA]</scope>
    <source>
        <strain evidence="4 5">KCTC 13234</strain>
    </source>
</reference>
<evidence type="ECO:0000256" key="2">
    <source>
        <dbReference type="ARBA" id="ARBA00024764"/>
    </source>
</evidence>
<dbReference type="SUPFAM" id="SSF88946">
    <property type="entry name" value="Sigma2 domain of RNA polymerase sigma factors"/>
    <property type="match status" value="1"/>
</dbReference>
<organism evidence="4 5">
    <name type="scientific">Halobacillus naozhouensis</name>
    <dbReference type="NCBI Taxonomy" id="554880"/>
    <lineage>
        <taxon>Bacteria</taxon>
        <taxon>Bacillati</taxon>
        <taxon>Bacillota</taxon>
        <taxon>Bacilli</taxon>
        <taxon>Bacillales</taxon>
        <taxon>Bacillaceae</taxon>
        <taxon>Halobacillus</taxon>
    </lineage>
</organism>
<comment type="similarity">
    <text evidence="1">Belongs to the UPF0122 family.</text>
</comment>
<dbReference type="InterPro" id="IPR007627">
    <property type="entry name" value="RNA_pol_sigma70_r2"/>
</dbReference>
<dbReference type="Pfam" id="PF04542">
    <property type="entry name" value="Sigma70_r2"/>
    <property type="match status" value="1"/>
</dbReference>
<dbReference type="RefSeq" id="WP_283076223.1">
    <property type="nucleotide sequence ID" value="NZ_CP121671.1"/>
</dbReference>
<name>A0ABY8IVL4_9BACI</name>
<evidence type="ECO:0000259" key="3">
    <source>
        <dbReference type="Pfam" id="PF04542"/>
    </source>
</evidence>
<sequence length="164" mass="19441">MCIDFEEIVRENKQLIHFHIHKLHIKDRNGDFFAEGLEALWKASQSYNPAMGKFSTYISWKIRNALIDAIRKEATTSKYDQLYIQEQITSPLHTEDLIEDHYMWEQVKGILTSNQWKWVYYFIIHDLSVDQIAKVEGVTRDAVKNWGRHAKKKLRNALEEVGEF</sequence>
<dbReference type="EMBL" id="CP121671">
    <property type="protein sequence ID" value="WFT74223.1"/>
    <property type="molecule type" value="Genomic_DNA"/>
</dbReference>
<proteinExistence type="inferred from homology"/>
<protein>
    <submittedName>
        <fullName evidence="4">Sigma-70 family RNA polymerase sigma factor</fullName>
    </submittedName>
</protein>
<evidence type="ECO:0000313" key="4">
    <source>
        <dbReference type="EMBL" id="WFT74223.1"/>
    </source>
</evidence>
<dbReference type="InterPro" id="IPR007394">
    <property type="entry name" value="UPF0122"/>
</dbReference>
<evidence type="ECO:0000313" key="5">
    <source>
        <dbReference type="Proteomes" id="UP001221597"/>
    </source>
</evidence>
<dbReference type="InterPro" id="IPR036388">
    <property type="entry name" value="WH-like_DNA-bd_sf"/>
</dbReference>
<evidence type="ECO:0000256" key="1">
    <source>
        <dbReference type="ARBA" id="ARBA00008720"/>
    </source>
</evidence>
<dbReference type="NCBIfam" id="TIGR02937">
    <property type="entry name" value="sigma70-ECF"/>
    <property type="match status" value="1"/>
</dbReference>
<dbReference type="Pfam" id="PF04297">
    <property type="entry name" value="UPF0122"/>
    <property type="match status" value="1"/>
</dbReference>
<dbReference type="Gene3D" id="1.10.10.10">
    <property type="entry name" value="Winged helix-like DNA-binding domain superfamily/Winged helix DNA-binding domain"/>
    <property type="match status" value="1"/>
</dbReference>
<dbReference type="InterPro" id="IPR013324">
    <property type="entry name" value="RNA_pol_sigma_r3/r4-like"/>
</dbReference>
<dbReference type="InterPro" id="IPR014284">
    <property type="entry name" value="RNA_pol_sigma-70_dom"/>
</dbReference>
<accession>A0ABY8IVL4</accession>
<keyword evidence="5" id="KW-1185">Reference proteome</keyword>